<keyword evidence="3" id="KW-1185">Reference proteome</keyword>
<sequence>MSDYDHDHGHGHHGHHDSHNRSWSPDRYSGGARRPSPGSPQMEPHVPLYPPPNPAMYYSAPRGSNGPLQVPPYPPHHHRPRSVPPHNPNSGTLLRRRSSAGYPSDSEPDSASSTHRPHSPLSKAKHVLEHSFSSSTSGLGVGVLGAIVGGLAAREASGAASKKGGHHGHGGGGKNDKGALISTIVGAAVGGLGANAIEKRLEASRKKTKGEQEAWEKKWGKESGNERERERERDLEEGRGRRYESGEDSEWEDERRRRRRSYERGRDRH</sequence>
<evidence type="ECO:0008006" key="4">
    <source>
        <dbReference type="Google" id="ProtNLM"/>
    </source>
</evidence>
<accession>A0AA39WDX9</accession>
<gene>
    <name evidence="2" type="ORF">B0T14DRAFT_591474</name>
</gene>
<feature type="region of interest" description="Disordered" evidence="1">
    <location>
        <begin position="202"/>
        <end position="269"/>
    </location>
</feature>
<feature type="region of interest" description="Disordered" evidence="1">
    <location>
        <begin position="1"/>
        <end position="139"/>
    </location>
</feature>
<dbReference type="Proteomes" id="UP001175000">
    <property type="component" value="Unassembled WGS sequence"/>
</dbReference>
<protein>
    <recommendedName>
        <fullName evidence="4">Glycine zipper 2TM domain-containing protein</fullName>
    </recommendedName>
</protein>
<feature type="compositionally biased region" description="Basic and acidic residues" evidence="1">
    <location>
        <begin position="202"/>
        <end position="245"/>
    </location>
</feature>
<dbReference type="AlphaFoldDB" id="A0AA39WDX9"/>
<comment type="caution">
    <text evidence="2">The sequence shown here is derived from an EMBL/GenBank/DDBJ whole genome shotgun (WGS) entry which is preliminary data.</text>
</comment>
<feature type="compositionally biased region" description="Basic residues" evidence="1">
    <location>
        <begin position="9"/>
        <end position="18"/>
    </location>
</feature>
<evidence type="ECO:0000313" key="2">
    <source>
        <dbReference type="EMBL" id="KAK0613605.1"/>
    </source>
</evidence>
<organism evidence="2 3">
    <name type="scientific">Immersiella caudata</name>
    <dbReference type="NCBI Taxonomy" id="314043"/>
    <lineage>
        <taxon>Eukaryota</taxon>
        <taxon>Fungi</taxon>
        <taxon>Dikarya</taxon>
        <taxon>Ascomycota</taxon>
        <taxon>Pezizomycotina</taxon>
        <taxon>Sordariomycetes</taxon>
        <taxon>Sordariomycetidae</taxon>
        <taxon>Sordariales</taxon>
        <taxon>Lasiosphaeriaceae</taxon>
        <taxon>Immersiella</taxon>
    </lineage>
</organism>
<dbReference type="EMBL" id="JAULSU010000006">
    <property type="protein sequence ID" value="KAK0613605.1"/>
    <property type="molecule type" value="Genomic_DNA"/>
</dbReference>
<evidence type="ECO:0000313" key="3">
    <source>
        <dbReference type="Proteomes" id="UP001175000"/>
    </source>
</evidence>
<proteinExistence type="predicted"/>
<reference evidence="2" key="1">
    <citation type="submission" date="2023-06" db="EMBL/GenBank/DDBJ databases">
        <title>Genome-scale phylogeny and comparative genomics of the fungal order Sordariales.</title>
        <authorList>
            <consortium name="Lawrence Berkeley National Laboratory"/>
            <person name="Hensen N."/>
            <person name="Bonometti L."/>
            <person name="Westerberg I."/>
            <person name="Brannstrom I.O."/>
            <person name="Guillou S."/>
            <person name="Cros-Aarteil S."/>
            <person name="Calhoun S."/>
            <person name="Haridas S."/>
            <person name="Kuo A."/>
            <person name="Mondo S."/>
            <person name="Pangilinan J."/>
            <person name="Riley R."/>
            <person name="Labutti K."/>
            <person name="Andreopoulos B."/>
            <person name="Lipzen A."/>
            <person name="Chen C."/>
            <person name="Yanf M."/>
            <person name="Daum C."/>
            <person name="Ng V."/>
            <person name="Clum A."/>
            <person name="Steindorff A."/>
            <person name="Ohm R."/>
            <person name="Martin F."/>
            <person name="Silar P."/>
            <person name="Natvig D."/>
            <person name="Lalanne C."/>
            <person name="Gautier V."/>
            <person name="Ament-Velasquez S.L."/>
            <person name="Kruys A."/>
            <person name="Hutchinson M.I."/>
            <person name="Powell A.J."/>
            <person name="Barry K."/>
            <person name="Miller A.N."/>
            <person name="Grigoriev I.V."/>
            <person name="Debuchy R."/>
            <person name="Gladieux P."/>
            <person name="Thoren M.H."/>
            <person name="Johannesson H."/>
        </authorList>
    </citation>
    <scope>NUCLEOTIDE SEQUENCE</scope>
    <source>
        <strain evidence="2">CBS 606.72</strain>
    </source>
</reference>
<evidence type="ECO:0000256" key="1">
    <source>
        <dbReference type="SAM" id="MobiDB-lite"/>
    </source>
</evidence>
<name>A0AA39WDX9_9PEZI</name>